<evidence type="ECO:0000256" key="7">
    <source>
        <dbReference type="ARBA" id="ARBA00022989"/>
    </source>
</evidence>
<keyword evidence="16" id="KW-1185">Reference proteome</keyword>
<organism evidence="15 16">
    <name type="scientific">[Candida] anglica</name>
    <dbReference type="NCBI Taxonomy" id="148631"/>
    <lineage>
        <taxon>Eukaryota</taxon>
        <taxon>Fungi</taxon>
        <taxon>Dikarya</taxon>
        <taxon>Ascomycota</taxon>
        <taxon>Saccharomycotina</taxon>
        <taxon>Pichiomycetes</taxon>
        <taxon>Debaryomycetaceae</taxon>
        <taxon>Kurtzmaniella</taxon>
    </lineage>
</organism>
<evidence type="ECO:0000256" key="2">
    <source>
        <dbReference type="ARBA" id="ARBA00022448"/>
    </source>
</evidence>
<gene>
    <name evidence="15" type="primary">TCB3</name>
    <name evidence="15" type="ORF">CAAN4_A05974</name>
</gene>
<keyword evidence="6" id="KW-0256">Endoplasmic reticulum</keyword>
<dbReference type="CDD" id="cd04052">
    <property type="entry name" value="C2B_Tricalbin-like"/>
    <property type="match status" value="1"/>
</dbReference>
<dbReference type="InterPro" id="IPR037762">
    <property type="entry name" value="C2C_Tricalbin"/>
</dbReference>
<evidence type="ECO:0000313" key="15">
    <source>
        <dbReference type="EMBL" id="CAK7893138.1"/>
    </source>
</evidence>
<protein>
    <submittedName>
        <fullName evidence="15">Tricalbin-3</fullName>
    </submittedName>
</protein>
<evidence type="ECO:0000256" key="3">
    <source>
        <dbReference type="ARBA" id="ARBA00022553"/>
    </source>
</evidence>
<dbReference type="Pfam" id="PF00168">
    <property type="entry name" value="C2"/>
    <property type="match status" value="5"/>
</dbReference>
<feature type="compositionally biased region" description="Polar residues" evidence="11">
    <location>
        <begin position="1"/>
        <end position="11"/>
    </location>
</feature>
<evidence type="ECO:0000313" key="16">
    <source>
        <dbReference type="Proteomes" id="UP001497600"/>
    </source>
</evidence>
<dbReference type="CDD" id="cd04040">
    <property type="entry name" value="C2D_Tricalbin-like"/>
    <property type="match status" value="1"/>
</dbReference>
<evidence type="ECO:0000259" key="14">
    <source>
        <dbReference type="PROSITE" id="PS51847"/>
    </source>
</evidence>
<dbReference type="InterPro" id="IPR000008">
    <property type="entry name" value="C2_dom"/>
</dbReference>
<name>A0ABP0E793_9ASCO</name>
<evidence type="ECO:0000256" key="5">
    <source>
        <dbReference type="ARBA" id="ARBA00022737"/>
    </source>
</evidence>
<dbReference type="PANTHER" id="PTHR46980">
    <property type="entry name" value="TRICALBIN-1-RELATED"/>
    <property type="match status" value="1"/>
</dbReference>
<feature type="domain" description="C2" evidence="13">
    <location>
        <begin position="356"/>
        <end position="482"/>
    </location>
</feature>
<dbReference type="InterPro" id="IPR056910">
    <property type="entry name" value="TCB1-3_C2"/>
</dbReference>
<dbReference type="PANTHER" id="PTHR46980:SF1">
    <property type="entry name" value="TRICALBIN-3"/>
    <property type="match status" value="1"/>
</dbReference>
<keyword evidence="3" id="KW-0597">Phosphoprotein</keyword>
<evidence type="ECO:0000256" key="10">
    <source>
        <dbReference type="ARBA" id="ARBA00023136"/>
    </source>
</evidence>
<dbReference type="Pfam" id="PF24920">
    <property type="entry name" value="C2_TCB1"/>
    <property type="match status" value="1"/>
</dbReference>
<evidence type="ECO:0000259" key="13">
    <source>
        <dbReference type="PROSITE" id="PS50004"/>
    </source>
</evidence>
<dbReference type="Proteomes" id="UP001497600">
    <property type="component" value="Chromosome A"/>
</dbReference>
<dbReference type="PROSITE" id="PS51847">
    <property type="entry name" value="SMP"/>
    <property type="match status" value="1"/>
</dbReference>
<keyword evidence="2" id="KW-0813">Transport</keyword>
<reference evidence="15 16" key="1">
    <citation type="submission" date="2024-01" db="EMBL/GenBank/DDBJ databases">
        <authorList>
            <consortium name="Genoscope - CEA"/>
            <person name="William W."/>
        </authorList>
    </citation>
    <scope>NUCLEOTIDE SEQUENCE [LARGE SCALE GENOMIC DNA]</scope>
    <source>
        <strain evidence="15 16">29B2s-10</strain>
    </source>
</reference>
<dbReference type="Pfam" id="PF25669">
    <property type="entry name" value="SMP_MUG190-like"/>
    <property type="match status" value="1"/>
</dbReference>
<dbReference type="CDD" id="cd04045">
    <property type="entry name" value="C2C_Tricalbin-like"/>
    <property type="match status" value="1"/>
</dbReference>
<dbReference type="InterPro" id="IPR035892">
    <property type="entry name" value="C2_domain_sf"/>
</dbReference>
<dbReference type="CDD" id="cd21678">
    <property type="entry name" value="SMP_TCB"/>
    <property type="match status" value="1"/>
</dbReference>
<feature type="region of interest" description="Disordered" evidence="11">
    <location>
        <begin position="1"/>
        <end position="52"/>
    </location>
</feature>
<evidence type="ECO:0000256" key="1">
    <source>
        <dbReference type="ARBA" id="ARBA00004586"/>
    </source>
</evidence>
<dbReference type="CDD" id="cd04044">
    <property type="entry name" value="C2A_Tricalbin-like"/>
    <property type="match status" value="1"/>
</dbReference>
<evidence type="ECO:0000256" key="6">
    <source>
        <dbReference type="ARBA" id="ARBA00022824"/>
    </source>
</evidence>
<evidence type="ECO:0000256" key="11">
    <source>
        <dbReference type="SAM" id="MobiDB-lite"/>
    </source>
</evidence>
<feature type="compositionally biased region" description="Polar residues" evidence="11">
    <location>
        <begin position="1199"/>
        <end position="1216"/>
    </location>
</feature>
<dbReference type="PIRSF" id="PIRSF037232">
    <property type="entry name" value="Tricalbin"/>
    <property type="match status" value="1"/>
</dbReference>
<comment type="subcellular location">
    <subcellularLocation>
        <location evidence="1">Endoplasmic reticulum membrane</location>
    </subcellularLocation>
</comment>
<feature type="domain" description="C2" evidence="13">
    <location>
        <begin position="645"/>
        <end position="763"/>
    </location>
</feature>
<keyword evidence="4 12" id="KW-0812">Transmembrane</keyword>
<evidence type="ECO:0000256" key="4">
    <source>
        <dbReference type="ARBA" id="ARBA00022692"/>
    </source>
</evidence>
<evidence type="ECO:0000256" key="12">
    <source>
        <dbReference type="SAM" id="Phobius"/>
    </source>
</evidence>
<dbReference type="PROSITE" id="PS50004">
    <property type="entry name" value="C2"/>
    <property type="match status" value="4"/>
</dbReference>
<keyword evidence="10 12" id="KW-0472">Membrane</keyword>
<dbReference type="InterPro" id="IPR052455">
    <property type="entry name" value="Tricalbin_domain"/>
</dbReference>
<feature type="domain" description="SMP-LTD" evidence="14">
    <location>
        <begin position="158"/>
        <end position="365"/>
    </location>
</feature>
<dbReference type="InterPro" id="IPR037765">
    <property type="entry name" value="C2B_Tricalbin"/>
</dbReference>
<accession>A0ABP0E793</accession>
<keyword evidence="8" id="KW-0445">Lipid transport</keyword>
<feature type="compositionally biased region" description="Polar residues" evidence="11">
    <location>
        <begin position="26"/>
        <end position="38"/>
    </location>
</feature>
<feature type="transmembrane region" description="Helical" evidence="12">
    <location>
        <begin position="117"/>
        <end position="133"/>
    </location>
</feature>
<dbReference type="InterPro" id="IPR017147">
    <property type="entry name" value="Tricalbin"/>
</dbReference>
<feature type="domain" description="C2" evidence="13">
    <location>
        <begin position="966"/>
        <end position="1093"/>
    </location>
</feature>
<dbReference type="Gene3D" id="2.60.40.150">
    <property type="entry name" value="C2 domain"/>
    <property type="match status" value="4"/>
</dbReference>
<sequence>MSESQNGQANVGNVKDYNSDVKDNLNNRSAPVSGSNVKGTKPPANKDSIRSNSTFSWKNVGPWNTESTSDKKHTLKVVKNVEGYIIDHLYGDWYWNCSIVIGTCFFSWLVARLGGGFLSLVFVLLCTSSVYRTEYRRFNRNIRDDMNRIASSNRLENELETMEWLNSFLDKFWVIYMPALSEQVLFQANEVMKDLAPGFGIDKLSLTKFTLGSKAPRVDSIKSYTRKGHDHIEMDWAFSFTPTDTDGMTKKEISDLIKPLVELSVTVGKAFVSKKLPIIVENMSFKGRMNVKLKLSQNFPHVKMVSVQFLEAPTIDYGLKPVGGDTLGLDIMTFIPGLSSLVNGLIHSGLRPFLYAPNSIDVDVEELMKANSNDSVGCLAVKVKKCTALKTGPDTKPNSINPYVQLKIENNADIEERTKVKKAVNDPVFMETKYLLINQLESNHLNFNVFDLLADKPDDQLIGSVQFPLTDLLQKETQTGLVKNITESGKVVGKIEFDLLYFPSLPPKILDDGTKIEVTDTETGILKLNLHEARDLDITGSEVGLLNPYAEIYLNNELMKECRVLKSTNEPSWEQTFESLITEQSKTKVQVIVKDNSTDRIVGKLIANLQDIIFETSRGQGWIKAPSVKAGGPPAHFRISANWKALGMSSEEVSGFSDAAIGGLRVHIRSASDVVNLEAVGKVDPYIRVMMNGNLRAKTVTIADSLDPHFNVVYFFPVANEHQHLLLQLMDEESEGKDRSLGSCAINVQDFLKKNSEGYYMGYDGSHEIIEQPILYNGDKHGYLSYSVSFIPTLPVYTKAQVEHKDAYLASLEEKKRLEFEQHEREAKLIKEKPDEFEWIDVSEDDLADPPKQSIPLEKAIKYRNGVIVVHVLSGKFDKTDVYVHTLVDDNAYPSGVSPQSIDRQLNVASQAEAFVRDLPNSLLIFRLGKKVEISKDKEILIEKTFSTMDVLQKSANKPITLKINDKNSIQVQLEFIPSAVKLAPLDTILDIGKIKLELLSAEALPSVDSNGKSDPLCVVKLDGVEVFKTDKKRRTLDPVWNEAVEFPVMSRSRQILWLEVYDWDLTHDDELLGRAVLDLSSIDPSESTQFTVKLDTEGKIHLRATFMPEYIRPKLDATSGLPIDLAAVGAVPLKAVGGVANIATGVVGGGVGLAADGVTKGGSFIKGFGRSSKKKSPSKSSSNGGQREANSDEFSDLASHQTRQTSQTNATSESNKATEEDPDKLMSDIQSMQSEQPSIVHAVPNVNPDLLPPAQRPNVGHSRSTSDASSFVGSNGNGSGAIPGRVHIISGSGFSSNAAEVKISLKSGSKEKDLLKTRQLKADKEKRFNWNESIPFKATSDSILEFHVREKHTFGKSADLGTGSLPLALAINQQENIPITVGSGTILVNVRYIPIK</sequence>
<feature type="region of interest" description="Disordered" evidence="11">
    <location>
        <begin position="1166"/>
        <end position="1224"/>
    </location>
</feature>
<keyword evidence="7 12" id="KW-1133">Transmembrane helix</keyword>
<dbReference type="InterPro" id="IPR037761">
    <property type="entry name" value="C2A_Tricalbin"/>
</dbReference>
<proteinExistence type="predicted"/>
<evidence type="ECO:0000256" key="8">
    <source>
        <dbReference type="ARBA" id="ARBA00023055"/>
    </source>
</evidence>
<keyword evidence="5" id="KW-0677">Repeat</keyword>
<dbReference type="InterPro" id="IPR037756">
    <property type="entry name" value="C2D_Tricalbin"/>
</dbReference>
<dbReference type="InterPro" id="IPR031468">
    <property type="entry name" value="SMP_LBD"/>
</dbReference>
<feature type="region of interest" description="Disordered" evidence="11">
    <location>
        <begin position="1244"/>
        <end position="1285"/>
    </location>
</feature>
<dbReference type="SMART" id="SM00239">
    <property type="entry name" value="C2"/>
    <property type="match status" value="5"/>
</dbReference>
<dbReference type="EMBL" id="OZ004253">
    <property type="protein sequence ID" value="CAK7893138.1"/>
    <property type="molecule type" value="Genomic_DNA"/>
</dbReference>
<evidence type="ECO:0000256" key="9">
    <source>
        <dbReference type="ARBA" id="ARBA00023121"/>
    </source>
</evidence>
<keyword evidence="9" id="KW-0446">Lipid-binding</keyword>
<dbReference type="SUPFAM" id="SSF49562">
    <property type="entry name" value="C2 domain (Calcium/lipid-binding domain, CaLB)"/>
    <property type="match status" value="5"/>
</dbReference>
<feature type="domain" description="C2" evidence="13">
    <location>
        <begin position="505"/>
        <end position="623"/>
    </location>
</feature>